<proteinExistence type="predicted"/>
<feature type="coiled-coil region" evidence="1">
    <location>
        <begin position="186"/>
        <end position="213"/>
    </location>
</feature>
<dbReference type="Proteomes" id="UP000616885">
    <property type="component" value="Unassembled WGS sequence"/>
</dbReference>
<evidence type="ECO:0000313" key="3">
    <source>
        <dbReference type="Proteomes" id="UP000616885"/>
    </source>
</evidence>
<protein>
    <submittedName>
        <fullName evidence="2">Uncharacterized protein</fullName>
    </submittedName>
</protein>
<sequence>MAPNLQLGPSQASPSEIAMFNLLKANLEFPAGSTVKAKKLVDDMIFIYTSTEDSPYCSWQLWPMVVALAACIPPDHEWQTSLVEALHLVRQLDDSVAKDDSGHPFNKLPDLLMTITEYRHGFHNIFTIEDSDPLVPGQLEQLVRWKSVNSFLARVTTDDYVELLNSGIDQVAIALELEPAKQEPVAADSEAKREALRQAIENTEDEVQALGIQMNQIYDPNATSAVKVETGDRAPDFSKENSTRNILLSTFPGYHLPHVWLAKDTLSPRVSTLDLSGCGSFTLFTGVGGEEWIRVGNAISSAGGVMINGHSVGFGCEYMDCYRDWFKVRGVEESGVVLVRPDHFVAWRCPTLVDEPETKLRSVLRGILGR</sequence>
<gene>
    <name evidence="2" type="ORF">IM811_001785</name>
</gene>
<name>A0A8H7NQJ4_BIOOC</name>
<dbReference type="InterPro" id="IPR022085">
    <property type="entry name" value="OpdG"/>
</dbReference>
<dbReference type="Pfam" id="PF12311">
    <property type="entry name" value="DUF3632"/>
    <property type="match status" value="1"/>
</dbReference>
<accession>A0A8H7NQJ4</accession>
<evidence type="ECO:0000313" key="2">
    <source>
        <dbReference type="EMBL" id="KAF9760091.1"/>
    </source>
</evidence>
<dbReference type="AlphaFoldDB" id="A0A8H7NQJ4"/>
<reference evidence="2" key="1">
    <citation type="submission" date="2020-10" db="EMBL/GenBank/DDBJ databases">
        <title>High-Quality Genome Resource of Clonostachys rosea strain S41 by Oxford Nanopore Long-Read Sequencing.</title>
        <authorList>
            <person name="Wang H."/>
        </authorList>
    </citation>
    <scope>NUCLEOTIDE SEQUENCE</scope>
    <source>
        <strain evidence="2">S41</strain>
    </source>
</reference>
<dbReference type="Pfam" id="PF21274">
    <property type="entry name" value="Rng_hyd_C"/>
    <property type="match status" value="1"/>
</dbReference>
<comment type="caution">
    <text evidence="2">The sequence shown here is derived from an EMBL/GenBank/DDBJ whole genome shotgun (WGS) entry which is preliminary data.</text>
</comment>
<keyword evidence="1" id="KW-0175">Coiled coil</keyword>
<evidence type="ECO:0000256" key="1">
    <source>
        <dbReference type="SAM" id="Coils"/>
    </source>
</evidence>
<dbReference type="EMBL" id="JADCTT010000001">
    <property type="protein sequence ID" value="KAF9760091.1"/>
    <property type="molecule type" value="Genomic_DNA"/>
</dbReference>
<dbReference type="Gene3D" id="3.40.30.120">
    <property type="match status" value="1"/>
</dbReference>
<organism evidence="2 3">
    <name type="scientific">Bionectria ochroleuca</name>
    <name type="common">Gliocladium roseum</name>
    <dbReference type="NCBI Taxonomy" id="29856"/>
    <lineage>
        <taxon>Eukaryota</taxon>
        <taxon>Fungi</taxon>
        <taxon>Dikarya</taxon>
        <taxon>Ascomycota</taxon>
        <taxon>Pezizomycotina</taxon>
        <taxon>Sordariomycetes</taxon>
        <taxon>Hypocreomycetidae</taxon>
        <taxon>Hypocreales</taxon>
        <taxon>Bionectriaceae</taxon>
        <taxon>Clonostachys</taxon>
    </lineage>
</organism>